<organism evidence="3 4">
    <name type="scientific">Serratia marcescens</name>
    <dbReference type="NCBI Taxonomy" id="615"/>
    <lineage>
        <taxon>Bacteria</taxon>
        <taxon>Pseudomonadati</taxon>
        <taxon>Pseudomonadota</taxon>
        <taxon>Gammaproteobacteria</taxon>
        <taxon>Enterobacterales</taxon>
        <taxon>Yersiniaceae</taxon>
        <taxon>Serratia</taxon>
    </lineage>
</organism>
<dbReference type="PANTHER" id="PTHR45947">
    <property type="entry name" value="SULFOQUINOVOSYL TRANSFERASE SQD2"/>
    <property type="match status" value="1"/>
</dbReference>
<evidence type="ECO:0000259" key="1">
    <source>
        <dbReference type="Pfam" id="PF00534"/>
    </source>
</evidence>
<reference evidence="3 4" key="1">
    <citation type="submission" date="2023-07" db="EMBL/GenBank/DDBJ databases">
        <title>Pathogens genome sequencing project 196.</title>
        <authorList>
            <person name="Cao X."/>
        </authorList>
    </citation>
    <scope>NUCLEOTIDE SEQUENCE [LARGE SCALE GENOMIC DNA]</scope>
    <source>
        <strain evidence="3 4">SM41</strain>
    </source>
</reference>
<dbReference type="SUPFAM" id="SSF53756">
    <property type="entry name" value="UDP-Glycosyltransferase/glycogen phosphorylase"/>
    <property type="match status" value="1"/>
</dbReference>
<dbReference type="Gene3D" id="3.40.50.2000">
    <property type="entry name" value="Glycogen Phosphorylase B"/>
    <property type="match status" value="1"/>
</dbReference>
<dbReference type="EMBL" id="JAVIPQ010000010">
    <property type="protein sequence ID" value="MDQ9554034.1"/>
    <property type="molecule type" value="Genomic_DNA"/>
</dbReference>
<dbReference type="Proteomes" id="UP001234811">
    <property type="component" value="Unassembled WGS sequence"/>
</dbReference>
<dbReference type="Pfam" id="PF13439">
    <property type="entry name" value="Glyco_transf_4"/>
    <property type="match status" value="1"/>
</dbReference>
<dbReference type="PANTHER" id="PTHR45947:SF3">
    <property type="entry name" value="SULFOQUINOVOSYL TRANSFERASE SQD2"/>
    <property type="match status" value="1"/>
</dbReference>
<dbReference type="GO" id="GO:0016757">
    <property type="term" value="F:glycosyltransferase activity"/>
    <property type="evidence" value="ECO:0007669"/>
    <property type="project" value="UniProtKB-ARBA"/>
</dbReference>
<dbReference type="InterPro" id="IPR050194">
    <property type="entry name" value="Glycosyltransferase_grp1"/>
</dbReference>
<evidence type="ECO:0000313" key="4">
    <source>
        <dbReference type="Proteomes" id="UP001234811"/>
    </source>
</evidence>
<proteinExistence type="predicted"/>
<sequence>MFQEKINVGIVADWLVTYAGAEKVIKEFFEIYPEADLYSVVDFLSDESRINFKGKKAKTTFIQTLPRAKRAYQKYLPLMPLAIEQLDVSNHNVILSSSHAVSKGVLTGPDQMHICYVHSPIRYAWDLQHQYLKESGLDRGLKGMLAKWLLHKIRIWDCRTTNGVDHFVANSQFIARRIKKVYARDADVIYPPVDVERFNFCSEKEDYYVTASRLVPYKRVDLIVDAFSGMPDKKLVVIGDGSEMKKIKSKAAGNVEILGYQTNDVMQKYMERARAFIFAAEEDFGITPVEAQACGTPVIAYGKGGSLETVRPFGVMHPTGILFDQQTPQSVIAAVQHFEKIKDNFVAEDCRNHAMKFSSERFKKEMGEYISSKWEQFEESKKIVY</sequence>
<gene>
    <name evidence="3" type="ORF">RF091_00550</name>
</gene>
<dbReference type="RefSeq" id="WP_309150158.1">
    <property type="nucleotide sequence ID" value="NZ_JAVIPF010000130.1"/>
</dbReference>
<dbReference type="CDD" id="cd03804">
    <property type="entry name" value="GT4_WbaZ-like"/>
    <property type="match status" value="1"/>
</dbReference>
<dbReference type="InterPro" id="IPR028098">
    <property type="entry name" value="Glyco_trans_4-like_N"/>
</dbReference>
<dbReference type="AlphaFoldDB" id="A0ABD5BBN6"/>
<feature type="domain" description="Glycosyl transferase family 1" evidence="1">
    <location>
        <begin position="202"/>
        <end position="342"/>
    </location>
</feature>
<evidence type="ECO:0000259" key="2">
    <source>
        <dbReference type="Pfam" id="PF13439"/>
    </source>
</evidence>
<protein>
    <submittedName>
        <fullName evidence="3">Glycosyltransferase family 4 protein</fullName>
    </submittedName>
</protein>
<name>A0ABD5BBN6_SERMA</name>
<dbReference type="InterPro" id="IPR001296">
    <property type="entry name" value="Glyco_trans_1"/>
</dbReference>
<comment type="caution">
    <text evidence="3">The sequence shown here is derived from an EMBL/GenBank/DDBJ whole genome shotgun (WGS) entry which is preliminary data.</text>
</comment>
<dbReference type="Pfam" id="PF00534">
    <property type="entry name" value="Glycos_transf_1"/>
    <property type="match status" value="1"/>
</dbReference>
<evidence type="ECO:0000313" key="3">
    <source>
        <dbReference type="EMBL" id="MDQ9554034.1"/>
    </source>
</evidence>
<accession>A0ABD5BBN6</accession>
<feature type="domain" description="Glycosyltransferase subfamily 4-like N-terminal" evidence="2">
    <location>
        <begin position="66"/>
        <end position="197"/>
    </location>
</feature>